<dbReference type="Proteomes" id="UP000280834">
    <property type="component" value="Unassembled WGS sequence"/>
</dbReference>
<dbReference type="AlphaFoldDB" id="A0A0R3R0E9"/>
<protein>
    <submittedName>
        <fullName evidence="1 3">Uncharacterized protein</fullName>
    </submittedName>
</protein>
<proteinExistence type="predicted"/>
<dbReference type="WBParaSite" id="BTMF_0001348001-mRNA-1">
    <property type="protein sequence ID" value="BTMF_0001348001-mRNA-1"/>
    <property type="gene ID" value="BTMF_0001348001"/>
</dbReference>
<name>A0A0R3R0E9_9BILA</name>
<gene>
    <name evidence="1" type="ORF">BTMF_LOCUS11485</name>
</gene>
<keyword evidence="2" id="KW-1185">Reference proteome</keyword>
<evidence type="ECO:0000313" key="2">
    <source>
        <dbReference type="Proteomes" id="UP000280834"/>
    </source>
</evidence>
<reference evidence="3" key="1">
    <citation type="submission" date="2017-02" db="UniProtKB">
        <authorList>
            <consortium name="WormBaseParasite"/>
        </authorList>
    </citation>
    <scope>IDENTIFICATION</scope>
</reference>
<evidence type="ECO:0000313" key="1">
    <source>
        <dbReference type="EMBL" id="VDO39202.1"/>
    </source>
</evidence>
<reference evidence="1 2" key="2">
    <citation type="submission" date="2018-11" db="EMBL/GenBank/DDBJ databases">
        <authorList>
            <consortium name="Pathogen Informatics"/>
        </authorList>
    </citation>
    <scope>NUCLEOTIDE SEQUENCE [LARGE SCALE GENOMIC DNA]</scope>
</reference>
<evidence type="ECO:0000313" key="3">
    <source>
        <dbReference type="WBParaSite" id="BTMF_0001348001-mRNA-1"/>
    </source>
</evidence>
<organism evidence="3">
    <name type="scientific">Brugia timori</name>
    <dbReference type="NCBI Taxonomy" id="42155"/>
    <lineage>
        <taxon>Eukaryota</taxon>
        <taxon>Metazoa</taxon>
        <taxon>Ecdysozoa</taxon>
        <taxon>Nematoda</taxon>
        <taxon>Chromadorea</taxon>
        <taxon>Rhabditida</taxon>
        <taxon>Spirurina</taxon>
        <taxon>Spiruromorpha</taxon>
        <taxon>Filarioidea</taxon>
        <taxon>Onchocercidae</taxon>
        <taxon>Brugia</taxon>
    </lineage>
</organism>
<dbReference type="EMBL" id="UZAG01018352">
    <property type="protein sequence ID" value="VDO39202.1"/>
    <property type="molecule type" value="Genomic_DNA"/>
</dbReference>
<sequence>MTQLTLKPKFVCCKQKELKNEIAIDQTTLSIRNYIVLHSLLLY</sequence>
<accession>A0A0R3R0E9</accession>